<dbReference type="eggNOG" id="COG2329">
    <property type="taxonomic scope" value="Bacteria"/>
</dbReference>
<dbReference type="PATRIC" id="fig|1348662.3.peg.860"/>
<name>U3GX22_9CORY</name>
<gene>
    <name evidence="2" type="ORF">CARG_04375</name>
</gene>
<dbReference type="Pfam" id="PF03992">
    <property type="entry name" value="ABM"/>
    <property type="match status" value="1"/>
</dbReference>
<evidence type="ECO:0000313" key="3">
    <source>
        <dbReference type="Proteomes" id="UP000016943"/>
    </source>
</evidence>
<evidence type="ECO:0000313" key="2">
    <source>
        <dbReference type="EMBL" id="AGU15018.1"/>
    </source>
</evidence>
<feature type="domain" description="ABM" evidence="1">
    <location>
        <begin position="3"/>
        <end position="93"/>
    </location>
</feature>
<keyword evidence="3" id="KW-1185">Reference proteome</keyword>
<dbReference type="AlphaFoldDB" id="U3GX22"/>
<dbReference type="GeneID" id="78249671"/>
<dbReference type="RefSeq" id="WP_020976171.1">
    <property type="nucleotide sequence ID" value="NC_022198.1"/>
</dbReference>
<dbReference type="PROSITE" id="PS51725">
    <property type="entry name" value="ABM"/>
    <property type="match status" value="1"/>
</dbReference>
<reference evidence="2 3" key="1">
    <citation type="journal article" date="2013" name="Genome Announc.">
        <title>Whole-Genome Sequence of the Clinical Strain Corynebacterium argentoratense DSM 44202, Isolated from a Human Throat Specimen.</title>
        <authorList>
            <person name="Bomholt C."/>
            <person name="Glaub A."/>
            <person name="Gravermann K."/>
            <person name="Albersmeier A."/>
            <person name="Brinkrolf K."/>
            <person name="Ruckert C."/>
            <person name="Tauch A."/>
        </authorList>
    </citation>
    <scope>NUCLEOTIDE SEQUENCE [LARGE SCALE GENOMIC DNA]</scope>
    <source>
        <strain evidence="2">DSM 44202</strain>
    </source>
</reference>
<dbReference type="KEGG" id="caz:CARG_04375"/>
<dbReference type="SUPFAM" id="SSF54909">
    <property type="entry name" value="Dimeric alpha+beta barrel"/>
    <property type="match status" value="1"/>
</dbReference>
<accession>U3GX22</accession>
<evidence type="ECO:0000259" key="1">
    <source>
        <dbReference type="PROSITE" id="PS51725"/>
    </source>
</evidence>
<dbReference type="Gene3D" id="3.30.70.100">
    <property type="match status" value="1"/>
</dbReference>
<dbReference type="STRING" id="1348662.CARG_04375"/>
<protein>
    <recommendedName>
        <fullName evidence="1">ABM domain-containing protein</fullName>
    </recommendedName>
</protein>
<dbReference type="InterPro" id="IPR011008">
    <property type="entry name" value="Dimeric_a/b-barrel"/>
</dbReference>
<dbReference type="Proteomes" id="UP000016943">
    <property type="component" value="Chromosome"/>
</dbReference>
<dbReference type="InterPro" id="IPR007138">
    <property type="entry name" value="ABM_dom"/>
</dbReference>
<dbReference type="HOGENOM" id="CLU_156590_2_0_11"/>
<organism evidence="2 3">
    <name type="scientific">Corynebacterium argentoratense DSM 44202</name>
    <dbReference type="NCBI Taxonomy" id="1348662"/>
    <lineage>
        <taxon>Bacteria</taxon>
        <taxon>Bacillati</taxon>
        <taxon>Actinomycetota</taxon>
        <taxon>Actinomycetes</taxon>
        <taxon>Mycobacteriales</taxon>
        <taxon>Corynebacteriaceae</taxon>
        <taxon>Corynebacterium</taxon>
    </lineage>
</organism>
<sequence>MTVREVAQFFIKEGSEEDFKQGWERGIVHILESEGVHRAELTQGVETPTWFVLLIEWESLDAHQKFRDSEKLGKWRGEITEYFAKPPHVEHVVQVATRTP</sequence>
<dbReference type="EMBL" id="CP006365">
    <property type="protein sequence ID" value="AGU15018.1"/>
    <property type="molecule type" value="Genomic_DNA"/>
</dbReference>
<dbReference type="OrthoDB" id="5518003at2"/>
<proteinExistence type="predicted"/>